<feature type="compositionally biased region" description="Basic and acidic residues" evidence="1">
    <location>
        <begin position="72"/>
        <end position="82"/>
    </location>
</feature>
<evidence type="ECO:0000313" key="3">
    <source>
        <dbReference type="Proteomes" id="UP001287286"/>
    </source>
</evidence>
<sequence length="197" mass="20717">MGDLKIWQKLKKSIPGNAKGRDATPLTQSPARSSGTSPLSLQKHALTEVDHAKESAHNGERHSTGTSGDSAEPCHHANERLSNDQATPPDRGPSVANLPSASSQVSPSPLPVGPPAEVSPETESGEHQAYAAAASQRVWNSAYESLKNDGKTATRGGVQSDKHDVRLGGIVVSMPEGPHGGVVLNTIWGKMLWKASR</sequence>
<feature type="region of interest" description="Disordered" evidence="1">
    <location>
        <begin position="1"/>
        <end position="129"/>
    </location>
</feature>
<comment type="caution">
    <text evidence="2">The sequence shown here is derived from an EMBL/GenBank/DDBJ whole genome shotgun (WGS) entry which is preliminary data.</text>
</comment>
<dbReference type="EMBL" id="JAWRVI010000104">
    <property type="protein sequence ID" value="KAK4077220.1"/>
    <property type="molecule type" value="Genomic_DNA"/>
</dbReference>
<evidence type="ECO:0000313" key="2">
    <source>
        <dbReference type="EMBL" id="KAK4077220.1"/>
    </source>
</evidence>
<organism evidence="2 3">
    <name type="scientific">Purpureocillium lilacinum</name>
    <name type="common">Paecilomyces lilacinus</name>
    <dbReference type="NCBI Taxonomy" id="33203"/>
    <lineage>
        <taxon>Eukaryota</taxon>
        <taxon>Fungi</taxon>
        <taxon>Dikarya</taxon>
        <taxon>Ascomycota</taxon>
        <taxon>Pezizomycotina</taxon>
        <taxon>Sordariomycetes</taxon>
        <taxon>Hypocreomycetidae</taxon>
        <taxon>Hypocreales</taxon>
        <taxon>Ophiocordycipitaceae</taxon>
        <taxon>Purpureocillium</taxon>
    </lineage>
</organism>
<feature type="compositionally biased region" description="Polar residues" evidence="1">
    <location>
        <begin position="25"/>
        <end position="40"/>
    </location>
</feature>
<proteinExistence type="predicted"/>
<name>A0ABR0BGW3_PURLI</name>
<keyword evidence="3" id="KW-1185">Reference proteome</keyword>
<protein>
    <submittedName>
        <fullName evidence="2">Uncharacterized protein</fullName>
    </submittedName>
</protein>
<gene>
    <name evidence="2" type="ORF">Purlil1_12434</name>
</gene>
<feature type="compositionally biased region" description="Basic and acidic residues" evidence="1">
    <location>
        <begin position="45"/>
        <end position="63"/>
    </location>
</feature>
<dbReference type="Proteomes" id="UP001287286">
    <property type="component" value="Unassembled WGS sequence"/>
</dbReference>
<feature type="compositionally biased region" description="Polar residues" evidence="1">
    <location>
        <begin position="97"/>
        <end position="107"/>
    </location>
</feature>
<evidence type="ECO:0000256" key="1">
    <source>
        <dbReference type="SAM" id="MobiDB-lite"/>
    </source>
</evidence>
<reference evidence="2 3" key="1">
    <citation type="journal article" date="2024" name="Microbiol. Resour. Announc.">
        <title>Genome annotations for the ascomycete fungi Trichoderma harzianum, Trichoderma aggressivum, and Purpureocillium lilacinum.</title>
        <authorList>
            <person name="Beijen E.P.W."/>
            <person name="Ohm R.A."/>
        </authorList>
    </citation>
    <scope>NUCLEOTIDE SEQUENCE [LARGE SCALE GENOMIC DNA]</scope>
    <source>
        <strain evidence="2 3">CBS 150709</strain>
    </source>
</reference>
<accession>A0ABR0BGW3</accession>